<evidence type="ECO:0000259" key="1">
    <source>
        <dbReference type="PROSITE" id="PS51192"/>
    </source>
</evidence>
<dbReference type="InterPro" id="IPR027417">
    <property type="entry name" value="P-loop_NTPase"/>
</dbReference>
<dbReference type="AlphaFoldDB" id="A0A0R1UR55"/>
<evidence type="ECO:0000313" key="3">
    <source>
        <dbReference type="EMBL" id="KRL92347.1"/>
    </source>
</evidence>
<sequence>MFNPYPYQLDLINRARQSMAAGHQSVLLVSPAGSGKSVVIAEIARLVVAKGGHVMFTVHRKELVDQIRETFQQDGIDLKHTTIMTVGRIKNRLGKLPRPSLIITDETHHALAKTYRTIYDYYHDVPRLGFTATPWRLSGKGFKDVYDDLIEGPTVPWLIDHHYLAPFTMYGYQADQSMLKRSSTGDFTSSSMDEFAKRIIYGDVVKTWQDKAQGQKTIIYCHAIWFSEKIAQAFCDAGIAAVHADSHTPAKEREQIMSDFKAGKIKVLCNVDLVSEGFNVPDCACVVMLRPTQSLVLYIQQAMRSMRYRPHKQAIIIDQVSNFERFGLPNADREWTLEDRIKKKRGHGDSSGPAVRTCMECYAVIPASCTKCPICGRKIEVEKQSIKIEKQAELVELKNFQPTRVNYLVTKKPSELSTPAELREYAKAKGYKPGWVWYQMKARGWAK</sequence>
<gene>
    <name evidence="3" type="ORF">FC43_GL002001</name>
</gene>
<dbReference type="GO" id="GO:0003677">
    <property type="term" value="F:DNA binding"/>
    <property type="evidence" value="ECO:0007669"/>
    <property type="project" value="InterPro"/>
</dbReference>
<dbReference type="GO" id="GO:0005829">
    <property type="term" value="C:cytosol"/>
    <property type="evidence" value="ECO:0007669"/>
    <property type="project" value="TreeGrafter"/>
</dbReference>
<feature type="domain" description="Helicase ATP-binding" evidence="1">
    <location>
        <begin position="17"/>
        <end position="152"/>
    </location>
</feature>
<dbReference type="InterPro" id="IPR006935">
    <property type="entry name" value="Helicase/UvrB_N"/>
</dbReference>
<protein>
    <submittedName>
        <fullName evidence="3">Phage helicase</fullName>
    </submittedName>
</protein>
<evidence type="ECO:0000259" key="2">
    <source>
        <dbReference type="PROSITE" id="PS51194"/>
    </source>
</evidence>
<dbReference type="PROSITE" id="PS51194">
    <property type="entry name" value="HELICASE_CTER"/>
    <property type="match status" value="1"/>
</dbReference>
<dbReference type="Proteomes" id="UP000050816">
    <property type="component" value="Unassembled WGS sequence"/>
</dbReference>
<organism evidence="3 4">
    <name type="scientific">Limosilactobacillus ingluviei DSM 15946</name>
    <dbReference type="NCBI Taxonomy" id="1423760"/>
    <lineage>
        <taxon>Bacteria</taxon>
        <taxon>Bacillati</taxon>
        <taxon>Bacillota</taxon>
        <taxon>Bacilli</taxon>
        <taxon>Lactobacillales</taxon>
        <taxon>Lactobacillaceae</taxon>
        <taxon>Limosilactobacillus</taxon>
    </lineage>
</organism>
<dbReference type="RefSeq" id="WP_056953425.1">
    <property type="nucleotide sequence ID" value="NZ_AZFK01000005.1"/>
</dbReference>
<dbReference type="SUPFAM" id="SSF52540">
    <property type="entry name" value="P-loop containing nucleoside triphosphate hydrolases"/>
    <property type="match status" value="1"/>
</dbReference>
<dbReference type="Gene3D" id="3.40.50.300">
    <property type="entry name" value="P-loop containing nucleotide triphosphate hydrolases"/>
    <property type="match status" value="2"/>
</dbReference>
<dbReference type="GO" id="GO:0005524">
    <property type="term" value="F:ATP binding"/>
    <property type="evidence" value="ECO:0007669"/>
    <property type="project" value="InterPro"/>
</dbReference>
<dbReference type="PANTHER" id="PTHR47396:SF1">
    <property type="entry name" value="ATP-DEPENDENT HELICASE IRC3-RELATED"/>
    <property type="match status" value="1"/>
</dbReference>
<dbReference type="SMART" id="SM00490">
    <property type="entry name" value="HELICc"/>
    <property type="match status" value="1"/>
</dbReference>
<dbReference type="SMART" id="SM00487">
    <property type="entry name" value="DEXDc"/>
    <property type="match status" value="1"/>
</dbReference>
<dbReference type="Pfam" id="PF00271">
    <property type="entry name" value="Helicase_C"/>
    <property type="match status" value="1"/>
</dbReference>
<keyword evidence="3" id="KW-0067">ATP-binding</keyword>
<keyword evidence="3" id="KW-0378">Hydrolase</keyword>
<keyword evidence="3" id="KW-0547">Nucleotide-binding</keyword>
<feature type="domain" description="Helicase C-terminal" evidence="2">
    <location>
        <begin position="204"/>
        <end position="348"/>
    </location>
</feature>
<proteinExistence type="predicted"/>
<dbReference type="PANTHER" id="PTHR47396">
    <property type="entry name" value="TYPE I RESTRICTION ENZYME ECOKI R PROTEIN"/>
    <property type="match status" value="1"/>
</dbReference>
<evidence type="ECO:0000313" key="4">
    <source>
        <dbReference type="Proteomes" id="UP000050816"/>
    </source>
</evidence>
<dbReference type="GO" id="GO:0004386">
    <property type="term" value="F:helicase activity"/>
    <property type="evidence" value="ECO:0007669"/>
    <property type="project" value="UniProtKB-KW"/>
</dbReference>
<dbReference type="PROSITE" id="PS51192">
    <property type="entry name" value="HELICASE_ATP_BIND_1"/>
    <property type="match status" value="1"/>
</dbReference>
<reference evidence="3 4" key="1">
    <citation type="journal article" date="2015" name="Genome Announc.">
        <title>Expanding the biotechnology potential of lactobacilli through comparative genomics of 213 strains and associated genera.</title>
        <authorList>
            <person name="Sun Z."/>
            <person name="Harris H.M."/>
            <person name="McCann A."/>
            <person name="Guo C."/>
            <person name="Argimon S."/>
            <person name="Zhang W."/>
            <person name="Yang X."/>
            <person name="Jeffery I.B."/>
            <person name="Cooney J.C."/>
            <person name="Kagawa T.F."/>
            <person name="Liu W."/>
            <person name="Song Y."/>
            <person name="Salvetti E."/>
            <person name="Wrobel A."/>
            <person name="Rasinkangas P."/>
            <person name="Parkhill J."/>
            <person name="Rea M.C."/>
            <person name="O'Sullivan O."/>
            <person name="Ritari J."/>
            <person name="Douillard F.P."/>
            <person name="Paul Ross R."/>
            <person name="Yang R."/>
            <person name="Briner A.E."/>
            <person name="Felis G.E."/>
            <person name="de Vos W.M."/>
            <person name="Barrangou R."/>
            <person name="Klaenhammer T.R."/>
            <person name="Caufield P.W."/>
            <person name="Cui Y."/>
            <person name="Zhang H."/>
            <person name="O'Toole P.W."/>
        </authorList>
    </citation>
    <scope>NUCLEOTIDE SEQUENCE [LARGE SCALE GENOMIC DNA]</scope>
    <source>
        <strain evidence="3 4">DSM 15946</strain>
    </source>
</reference>
<dbReference type="PATRIC" id="fig|1423760.3.peg.2100"/>
<dbReference type="InterPro" id="IPR014001">
    <property type="entry name" value="Helicase_ATP-bd"/>
</dbReference>
<accession>A0A0R1UR55</accession>
<dbReference type="GO" id="GO:0016787">
    <property type="term" value="F:hydrolase activity"/>
    <property type="evidence" value="ECO:0007669"/>
    <property type="project" value="InterPro"/>
</dbReference>
<dbReference type="InterPro" id="IPR001650">
    <property type="entry name" value="Helicase_C-like"/>
</dbReference>
<name>A0A0R1UR55_9LACO</name>
<comment type="caution">
    <text evidence="3">The sequence shown here is derived from an EMBL/GenBank/DDBJ whole genome shotgun (WGS) entry which is preliminary data.</text>
</comment>
<dbReference type="EMBL" id="AZFK01000005">
    <property type="protein sequence ID" value="KRL92347.1"/>
    <property type="molecule type" value="Genomic_DNA"/>
</dbReference>
<dbReference type="Pfam" id="PF04851">
    <property type="entry name" value="ResIII"/>
    <property type="match status" value="1"/>
</dbReference>
<keyword evidence="3" id="KW-0347">Helicase</keyword>
<dbReference type="InterPro" id="IPR050742">
    <property type="entry name" value="Helicase_Restrict-Modif_Enz"/>
</dbReference>